<evidence type="ECO:0000313" key="2">
    <source>
        <dbReference type="Proteomes" id="UP000663866"/>
    </source>
</evidence>
<gene>
    <name evidence="1" type="ORF">OVN521_LOCUS44550</name>
</gene>
<dbReference type="Proteomes" id="UP000663866">
    <property type="component" value="Unassembled WGS sequence"/>
</dbReference>
<accession>A0A821B931</accession>
<evidence type="ECO:0000313" key="1">
    <source>
        <dbReference type="EMBL" id="CAF4584267.1"/>
    </source>
</evidence>
<comment type="caution">
    <text evidence="1">The sequence shown here is derived from an EMBL/GenBank/DDBJ whole genome shotgun (WGS) entry which is preliminary data.</text>
</comment>
<proteinExistence type="predicted"/>
<protein>
    <submittedName>
        <fullName evidence="1">Uncharacterized protein</fullName>
    </submittedName>
</protein>
<feature type="non-terminal residue" evidence="1">
    <location>
        <position position="27"/>
    </location>
</feature>
<dbReference type="EMBL" id="CAJOBG010068466">
    <property type="protein sequence ID" value="CAF4584267.1"/>
    <property type="molecule type" value="Genomic_DNA"/>
</dbReference>
<organism evidence="1 2">
    <name type="scientific">Rotaria magnacalcarata</name>
    <dbReference type="NCBI Taxonomy" id="392030"/>
    <lineage>
        <taxon>Eukaryota</taxon>
        <taxon>Metazoa</taxon>
        <taxon>Spiralia</taxon>
        <taxon>Gnathifera</taxon>
        <taxon>Rotifera</taxon>
        <taxon>Eurotatoria</taxon>
        <taxon>Bdelloidea</taxon>
        <taxon>Philodinida</taxon>
        <taxon>Philodinidae</taxon>
        <taxon>Rotaria</taxon>
    </lineage>
</organism>
<dbReference type="AlphaFoldDB" id="A0A821B931"/>
<sequence>MTDDLNSTASFSCQKFKCSARGILLPF</sequence>
<reference evidence="1" key="1">
    <citation type="submission" date="2021-02" db="EMBL/GenBank/DDBJ databases">
        <authorList>
            <person name="Nowell W R."/>
        </authorList>
    </citation>
    <scope>NUCLEOTIDE SEQUENCE</scope>
</reference>
<keyword evidence="2" id="KW-1185">Reference proteome</keyword>
<name>A0A821B931_9BILA</name>